<reference evidence="3 4" key="1">
    <citation type="journal article" date="2019" name="Int. J. Syst. Evol. Microbiol.">
        <title>The Global Catalogue of Microorganisms (GCM) 10K type strain sequencing project: providing services to taxonomists for standard genome sequencing and annotation.</title>
        <authorList>
            <consortium name="The Broad Institute Genomics Platform"/>
            <consortium name="The Broad Institute Genome Sequencing Center for Infectious Disease"/>
            <person name="Wu L."/>
            <person name="Ma J."/>
        </authorList>
    </citation>
    <scope>NUCLEOTIDE SEQUENCE [LARGE SCALE GENOMIC DNA]</scope>
    <source>
        <strain evidence="3 4">JCM 15421</strain>
    </source>
</reference>
<feature type="compositionally biased region" description="Basic and acidic residues" evidence="1">
    <location>
        <begin position="78"/>
        <end position="89"/>
    </location>
</feature>
<evidence type="ECO:0000256" key="1">
    <source>
        <dbReference type="SAM" id="MobiDB-lite"/>
    </source>
</evidence>
<sequence>MKPTIRLLFTAILLACMAGFAATVAAAAPKSTKADVPRPPGLNDPGVSTPATSAAKDSAPAATENATEEDPLAPLPKPDARLIRDKASRDASATAQRIAASEVTTRKQGSDTVEEYREHGHVWMIKIVPRNGPAQTFMDNDGSGRLVRDPNAGPISPVYYTLYEWK</sequence>
<comment type="caution">
    <text evidence="3">The sequence shown here is derived from an EMBL/GenBank/DDBJ whole genome shotgun (WGS) entry which is preliminary data.</text>
</comment>
<feature type="signal peptide" evidence="2">
    <location>
        <begin position="1"/>
        <end position="27"/>
    </location>
</feature>
<proteinExistence type="predicted"/>
<evidence type="ECO:0000313" key="3">
    <source>
        <dbReference type="EMBL" id="GAA0713101.1"/>
    </source>
</evidence>
<feature type="region of interest" description="Disordered" evidence="1">
    <location>
        <begin position="29"/>
        <end position="98"/>
    </location>
</feature>
<feature type="compositionally biased region" description="Low complexity" evidence="1">
    <location>
        <begin position="48"/>
        <end position="63"/>
    </location>
</feature>
<feature type="chain" id="PRO_5047084674" description="DUF2782 domain-containing protein" evidence="2">
    <location>
        <begin position="28"/>
        <end position="166"/>
    </location>
</feature>
<dbReference type="Gene3D" id="2.20.130.30">
    <property type="entry name" value="Protein of unknown function DUF2782"/>
    <property type="match status" value="1"/>
</dbReference>
<evidence type="ECO:0000256" key="2">
    <source>
        <dbReference type="SAM" id="SignalP"/>
    </source>
</evidence>
<evidence type="ECO:0000313" key="4">
    <source>
        <dbReference type="Proteomes" id="UP001501523"/>
    </source>
</evidence>
<dbReference type="RefSeq" id="WP_343789265.1">
    <property type="nucleotide sequence ID" value="NZ_BAAAEU010000006.1"/>
</dbReference>
<keyword evidence="4" id="KW-1185">Reference proteome</keyword>
<organism evidence="3 4">
    <name type="scientific">Dokdonella soli</name>
    <dbReference type="NCBI Taxonomy" id="529810"/>
    <lineage>
        <taxon>Bacteria</taxon>
        <taxon>Pseudomonadati</taxon>
        <taxon>Pseudomonadota</taxon>
        <taxon>Gammaproteobacteria</taxon>
        <taxon>Lysobacterales</taxon>
        <taxon>Rhodanobacteraceae</taxon>
        <taxon>Dokdonella</taxon>
    </lineage>
</organism>
<dbReference type="InterPro" id="IPR021357">
    <property type="entry name" value="DUF2782"/>
</dbReference>
<dbReference type="Pfam" id="PF11191">
    <property type="entry name" value="DUF2782"/>
    <property type="match status" value="1"/>
</dbReference>
<gene>
    <name evidence="3" type="ORF">GCM10009105_16300</name>
</gene>
<keyword evidence="2" id="KW-0732">Signal</keyword>
<evidence type="ECO:0008006" key="5">
    <source>
        <dbReference type="Google" id="ProtNLM"/>
    </source>
</evidence>
<dbReference type="Proteomes" id="UP001501523">
    <property type="component" value="Unassembled WGS sequence"/>
</dbReference>
<accession>A0ABN1IGW5</accession>
<name>A0ABN1IGW5_9GAMM</name>
<dbReference type="EMBL" id="BAAAEU010000006">
    <property type="protein sequence ID" value="GAA0713101.1"/>
    <property type="molecule type" value="Genomic_DNA"/>
</dbReference>
<protein>
    <recommendedName>
        <fullName evidence="5">DUF2782 domain-containing protein</fullName>
    </recommendedName>
</protein>